<accession>A0A816IYD1</accession>
<proteinExistence type="predicted"/>
<name>A0A816IYD1_BRANA</name>
<feature type="region of interest" description="Disordered" evidence="1">
    <location>
        <begin position="106"/>
        <end position="148"/>
    </location>
</feature>
<sequence length="148" mass="17280">MLISVNSVRTVIERGFAETLLYMRSFNSSESSKTSKLNQITHRQSLIRYSRYSAQRPMANNFQKAKIDSFQTLAIRMTEGKQSSMNNQHNLRRSGKRRMINLTKAQQKAALRKRDPLPETLNRSKRSKILYKNMTKKKTKRGGGDRRR</sequence>
<protein>
    <submittedName>
        <fullName evidence="2">(rape) hypothetical protein</fullName>
    </submittedName>
</protein>
<organism evidence="2">
    <name type="scientific">Brassica napus</name>
    <name type="common">Rape</name>
    <dbReference type="NCBI Taxonomy" id="3708"/>
    <lineage>
        <taxon>Eukaryota</taxon>
        <taxon>Viridiplantae</taxon>
        <taxon>Streptophyta</taxon>
        <taxon>Embryophyta</taxon>
        <taxon>Tracheophyta</taxon>
        <taxon>Spermatophyta</taxon>
        <taxon>Magnoliopsida</taxon>
        <taxon>eudicotyledons</taxon>
        <taxon>Gunneridae</taxon>
        <taxon>Pentapetalae</taxon>
        <taxon>rosids</taxon>
        <taxon>malvids</taxon>
        <taxon>Brassicales</taxon>
        <taxon>Brassicaceae</taxon>
        <taxon>Brassiceae</taxon>
        <taxon>Brassica</taxon>
    </lineage>
</organism>
<reference evidence="2" key="1">
    <citation type="submission" date="2021-01" db="EMBL/GenBank/DDBJ databases">
        <authorList>
            <consortium name="Genoscope - CEA"/>
            <person name="William W."/>
        </authorList>
    </citation>
    <scope>NUCLEOTIDE SEQUENCE</scope>
</reference>
<evidence type="ECO:0000256" key="1">
    <source>
        <dbReference type="SAM" id="MobiDB-lite"/>
    </source>
</evidence>
<gene>
    <name evidence="2" type="ORF">DARMORV10_C09P21660.1</name>
</gene>
<feature type="compositionally biased region" description="Basic residues" evidence="1">
    <location>
        <begin position="123"/>
        <end position="141"/>
    </location>
</feature>
<dbReference type="Proteomes" id="UP001295469">
    <property type="component" value="Chromosome C09"/>
</dbReference>
<feature type="region of interest" description="Disordered" evidence="1">
    <location>
        <begin position="78"/>
        <end position="97"/>
    </location>
</feature>
<feature type="compositionally biased region" description="Polar residues" evidence="1">
    <location>
        <begin position="80"/>
        <end position="89"/>
    </location>
</feature>
<evidence type="ECO:0000313" key="2">
    <source>
        <dbReference type="EMBL" id="CAF1724656.1"/>
    </source>
</evidence>
<dbReference type="EMBL" id="HG994373">
    <property type="protein sequence ID" value="CAF1724656.1"/>
    <property type="molecule type" value="Genomic_DNA"/>
</dbReference>
<dbReference type="AlphaFoldDB" id="A0A816IYD1"/>